<protein>
    <recommendedName>
        <fullName evidence="7">Ion transport domain-containing protein</fullName>
    </recommendedName>
</protein>
<feature type="compositionally biased region" description="Low complexity" evidence="5">
    <location>
        <begin position="2649"/>
        <end position="2676"/>
    </location>
</feature>
<feature type="compositionally biased region" description="Low complexity" evidence="5">
    <location>
        <begin position="2946"/>
        <end position="2962"/>
    </location>
</feature>
<feature type="transmembrane region" description="Helical" evidence="6">
    <location>
        <begin position="3903"/>
        <end position="3922"/>
    </location>
</feature>
<feature type="transmembrane region" description="Helical" evidence="6">
    <location>
        <begin position="534"/>
        <end position="558"/>
    </location>
</feature>
<organism evidence="8 9">
    <name type="scientific">Edaphochlamys debaryana</name>
    <dbReference type="NCBI Taxonomy" id="47281"/>
    <lineage>
        <taxon>Eukaryota</taxon>
        <taxon>Viridiplantae</taxon>
        <taxon>Chlorophyta</taxon>
        <taxon>core chlorophytes</taxon>
        <taxon>Chlorophyceae</taxon>
        <taxon>CS clade</taxon>
        <taxon>Chlamydomonadales</taxon>
        <taxon>Chlamydomonadales incertae sedis</taxon>
        <taxon>Edaphochlamys</taxon>
    </lineage>
</organism>
<feature type="region of interest" description="Disordered" evidence="5">
    <location>
        <begin position="1527"/>
        <end position="1727"/>
    </location>
</feature>
<dbReference type="FunFam" id="1.20.120.350:FF:000072">
    <property type="entry name" value="Voltage-dependent T-type calcium channel subunit alpha"/>
    <property type="match status" value="1"/>
</dbReference>
<feature type="compositionally biased region" description="Low complexity" evidence="5">
    <location>
        <begin position="4476"/>
        <end position="4491"/>
    </location>
</feature>
<feature type="compositionally biased region" description="Low complexity" evidence="5">
    <location>
        <begin position="2551"/>
        <end position="2567"/>
    </location>
</feature>
<feature type="region of interest" description="Disordered" evidence="5">
    <location>
        <begin position="922"/>
        <end position="1005"/>
    </location>
</feature>
<dbReference type="InterPro" id="IPR005821">
    <property type="entry name" value="Ion_trans_dom"/>
</dbReference>
<feature type="region of interest" description="Disordered" evidence="5">
    <location>
        <begin position="442"/>
        <end position="479"/>
    </location>
</feature>
<feature type="compositionally biased region" description="Low complexity" evidence="5">
    <location>
        <begin position="2815"/>
        <end position="2824"/>
    </location>
</feature>
<feature type="compositionally biased region" description="Low complexity" evidence="5">
    <location>
        <begin position="2607"/>
        <end position="2641"/>
    </location>
</feature>
<feature type="region of interest" description="Disordered" evidence="5">
    <location>
        <begin position="2170"/>
        <end position="2190"/>
    </location>
</feature>
<feature type="compositionally biased region" description="Low complexity" evidence="5">
    <location>
        <begin position="2759"/>
        <end position="2781"/>
    </location>
</feature>
<keyword evidence="2 6" id="KW-0812">Transmembrane</keyword>
<feature type="compositionally biased region" description="Low complexity" evidence="5">
    <location>
        <begin position="4578"/>
        <end position="4589"/>
    </location>
</feature>
<feature type="compositionally biased region" description="Acidic residues" evidence="5">
    <location>
        <begin position="1549"/>
        <end position="1561"/>
    </location>
</feature>
<feature type="transmembrane region" description="Helical" evidence="6">
    <location>
        <begin position="404"/>
        <end position="426"/>
    </location>
</feature>
<feature type="compositionally biased region" description="Gly residues" evidence="5">
    <location>
        <begin position="4378"/>
        <end position="4395"/>
    </location>
</feature>
<feature type="compositionally biased region" description="Low complexity" evidence="5">
    <location>
        <begin position="3111"/>
        <end position="3152"/>
    </location>
</feature>
<dbReference type="PANTHER" id="PTHR10037">
    <property type="entry name" value="VOLTAGE-GATED CATION CHANNEL CALCIUM AND SODIUM"/>
    <property type="match status" value="1"/>
</dbReference>
<feature type="region of interest" description="Disordered" evidence="5">
    <location>
        <begin position="2551"/>
        <end position="2781"/>
    </location>
</feature>
<feature type="region of interest" description="Disordered" evidence="5">
    <location>
        <begin position="4316"/>
        <end position="4362"/>
    </location>
</feature>
<feature type="compositionally biased region" description="Low complexity" evidence="5">
    <location>
        <begin position="3093"/>
        <end position="3102"/>
    </location>
</feature>
<feature type="compositionally biased region" description="Low complexity" evidence="5">
    <location>
        <begin position="1669"/>
        <end position="1683"/>
    </location>
</feature>
<dbReference type="Gene3D" id="1.10.287.70">
    <property type="match status" value="4"/>
</dbReference>
<dbReference type="Gene3D" id="1.20.120.350">
    <property type="entry name" value="Voltage-gated potassium channels. Chain C"/>
    <property type="match status" value="4"/>
</dbReference>
<feature type="transmembrane region" description="Helical" evidence="6">
    <location>
        <begin position="3571"/>
        <end position="3593"/>
    </location>
</feature>
<feature type="domain" description="Ion transport" evidence="7">
    <location>
        <begin position="541"/>
        <end position="782"/>
    </location>
</feature>
<feature type="compositionally biased region" description="Basic and acidic residues" evidence="5">
    <location>
        <begin position="1593"/>
        <end position="1607"/>
    </location>
</feature>
<feature type="region of interest" description="Disordered" evidence="5">
    <location>
        <begin position="2302"/>
        <end position="2333"/>
    </location>
</feature>
<feature type="compositionally biased region" description="Low complexity" evidence="5">
    <location>
        <begin position="1224"/>
        <end position="1239"/>
    </location>
</feature>
<evidence type="ECO:0000256" key="2">
    <source>
        <dbReference type="ARBA" id="ARBA00022692"/>
    </source>
</evidence>
<feature type="region of interest" description="Disordered" evidence="5">
    <location>
        <begin position="1205"/>
        <end position="1244"/>
    </location>
</feature>
<feature type="region of interest" description="Disordered" evidence="5">
    <location>
        <begin position="4667"/>
        <end position="4780"/>
    </location>
</feature>
<dbReference type="Proteomes" id="UP000612055">
    <property type="component" value="Unassembled WGS sequence"/>
</dbReference>
<feature type="compositionally biased region" description="Low complexity" evidence="5">
    <location>
        <begin position="2836"/>
        <end position="2863"/>
    </location>
</feature>
<feature type="compositionally biased region" description="Acidic residues" evidence="5">
    <location>
        <begin position="780"/>
        <end position="791"/>
    </location>
</feature>
<feature type="transmembrane region" description="Helical" evidence="6">
    <location>
        <begin position="3877"/>
        <end position="3896"/>
    </location>
</feature>
<feature type="compositionally biased region" description="Acidic residues" evidence="5">
    <location>
        <begin position="3462"/>
        <end position="3474"/>
    </location>
</feature>
<dbReference type="PANTHER" id="PTHR10037:SF62">
    <property type="entry name" value="SODIUM CHANNEL PROTEIN 60E"/>
    <property type="match status" value="1"/>
</dbReference>
<dbReference type="FunFam" id="1.10.287.70:FF:000117">
    <property type="entry name" value="Voltage-gated Ca2+ channel, alpha subunit"/>
    <property type="match status" value="1"/>
</dbReference>
<keyword evidence="4 6" id="KW-0472">Membrane</keyword>
<feature type="transmembrane region" description="Helical" evidence="6">
    <location>
        <begin position="3942"/>
        <end position="3969"/>
    </location>
</feature>
<feature type="compositionally biased region" description="Low complexity" evidence="5">
    <location>
        <begin position="4441"/>
        <end position="4467"/>
    </location>
</feature>
<feature type="compositionally biased region" description="Polar residues" evidence="5">
    <location>
        <begin position="3241"/>
        <end position="3269"/>
    </location>
</feature>
<feature type="region of interest" description="Disordered" evidence="5">
    <location>
        <begin position="2795"/>
        <end position="2977"/>
    </location>
</feature>
<feature type="compositionally biased region" description="Low complexity" evidence="5">
    <location>
        <begin position="3072"/>
        <end position="3086"/>
    </location>
</feature>
<comment type="subcellular location">
    <subcellularLocation>
        <location evidence="1">Membrane</location>
        <topology evidence="1">Multi-pass membrane protein</topology>
    </subcellularLocation>
</comment>
<dbReference type="InterPro" id="IPR043203">
    <property type="entry name" value="VGCC_Ca_Na"/>
</dbReference>
<dbReference type="EMBL" id="JAEHOE010000018">
    <property type="protein sequence ID" value="KAG2496640.1"/>
    <property type="molecule type" value="Genomic_DNA"/>
</dbReference>
<feature type="compositionally biased region" description="Polar residues" evidence="5">
    <location>
        <begin position="2048"/>
        <end position="2057"/>
    </location>
</feature>
<evidence type="ECO:0000256" key="3">
    <source>
        <dbReference type="ARBA" id="ARBA00022989"/>
    </source>
</evidence>
<evidence type="ECO:0000256" key="6">
    <source>
        <dbReference type="SAM" id="Phobius"/>
    </source>
</evidence>
<feature type="transmembrane region" description="Helical" evidence="6">
    <location>
        <begin position="3753"/>
        <end position="3779"/>
    </location>
</feature>
<keyword evidence="3 6" id="KW-1133">Transmembrane helix</keyword>
<feature type="transmembrane region" description="Helical" evidence="6">
    <location>
        <begin position="3671"/>
        <end position="3691"/>
    </location>
</feature>
<evidence type="ECO:0000313" key="8">
    <source>
        <dbReference type="EMBL" id="KAG2496640.1"/>
    </source>
</evidence>
<sequence>MEALEEPPERGKETSEVKSPPAEDRLLSSELKSITEHDAQAKLGQQLAAFAGGGGPAEAQAEQPSLLEPLWRWLGRLNENDRSWYMFSPGNLFRKVVQAVTDAPIFGKVVLTVVFANCIVMAMQPGVCDPACERGSYARTLAVMDTVFTILFTVEIALQTIAKNFILGPGAYLHDGWNWIDFVSTATGYLAFIPIGADGGGITGLRALRALRPLRALKVIPGLKVLVQCLLEILPLLVDVLFLLVWVFIVFGIIALNLFMGSLRTRCVYADLSLPPGMPLPPSSPAPPGAGNGTWGTPASPPIDWLKNATWVDEAKKNATWIVVPDLEDQPCSYGNDNGAFQCPSDYNGLPVSCAKGYPNPNYGYAGYDNFGLASFNIFAVLTLDAWTEEQLYLQWDVLGPGIPIVFFALLVLFGAFFTMQLLVAIMSSKFAQLSAQADTGPSRTATRRLSASTDSDDERSGSSDLLGPRRTPSQRRSMRQQLRWAWGRVRRGVRTVRRRWRALCEAGSTWWYDFKLRYMQPVHRAHLPRWRKWAYTIVHHHWFNQVMLVMIVANTVILGMDHYGINLTWLHVLEIMNTVFTAAFIVEFVLKHIAIGFLRYWADPWNVLDGIVVLVSIAELVIVATGGNKTGTQAFRTMRLLRVLRSLKLLKRVQGLHRLLQLVLRGFYTLRDFLLLLALFVFVFAVLGMQQFAGLWSYTALANPDYPSKARSNFNNMWTSSYTVFQILTCDDWVRITWNGMRGRGTASVLYFMAWAIIGNFILLTLFLAILISSFQTDTQDEPDEDDASEAEGSQAEGGMRSGRSSVGTVESEQRRRNAYRNTGDAPAPGGPGGPQPHGTGRGTNALQQRVAERVSERLDPARVKIMKRWLVMIGVTHGMSGEEVSHIARELDARLSYDPDSINRDSSFTAPLAVLNRHTSHPLMKRGSTLRRSTAAHEVANQELPPTLEEPMEGSGNGREREDGAGAGPGGDDRKTANGPRPFASAAAGAVVDHESDGEGGGGAAAVAAAAAGNAPDVAAVDSGAGEGLPSGAIVTERSSAISLINRLTLAVRKQLGGQKSGGNSPRTSQPGSAPLAAGNSAPVAPPTTPFGSAPTTRRGPLGFAEGFLPKRMSGGGGPSGHGATAGAPPASRMGRTAPQLPATLRQDSWSVLVPASEAVRADLLHRQQQQQLIEEAWARQRLQVWLQDSQLALRSNSITGRPLPHSFSHQGSLQRRGSEVASSFTGAAGADDASSAPRGVGSIARLPSLHRDGSATAAAASGGGGGLSGTVGHVYTVGSAASLIAGTAGLSSRKRLALQRAVSGRSGGSGRPPPLDTSLMGEGAEGHGGGEGGGAEALDLDALDQMAEHLHFSEGTRQRRMLLRAISRDRTSAPLASPRTAGGAVAAATAGGATEQDGGVAGATAVLHTILSPRGGRKGSIARRFSMPSQDPDTMDNVRVMLGVAHAAAAATTSAAVDARREEAAATAAAAGAIEAARATNRRGLQRPGEGVIYETEEEGLHGDSGAGLLVAAAARLEDDLLRGRLGDSGYGSSRGSGRGRRGPADECEDGAGTDGDDGPAGPMQLGSQARAGPQARPRTRFGSGGGAEEPVRREPPARARSRSESNLAVLSRSGRGSPTRGQGRGQLLQDWELRAQAATEPLAAAPRAAESAAPAQGTSSGGGAPSVTAPATSPSTSPSRRPPLPPRPRPLVPPPLFIPSAAGLTPGARPHLHRADSPDADGSLRTFASNAGTDGSFARADSELEGLPDSMPYTFASAATLASTTTTARGFTTPSSVGPYREASINSAATGGPFRDASMNSAATGGLGLNLSSSSRRLATSNSQSRFRGSIPGAFGSFGAGGTSANTSFGRSVSNRGPSFKVRASGSSRRGLGLGLGLPTDEGVYLDSERASSERGSPNSVVLDRMVFAMNRFTWGPPSAVPEDRSMHVPDGLGSTSDDEASPERRRGAAGGGGRMDESGDARGEGEAAEADGGDIFSPAKWTVPGPWEPGASPPRVSPRSGAAAAGAAAAAGLVASLALANGGTSTPAGTALQAQPGPVPGSASGSAMTASLNPFYDADPHAPPDDEDDLGMEGEASAGLLQRPLQPGVYGNPLMAKSLRNRARADGSLMGVVLGDGRTSAGSIGGAMENASTEAVVVAAAEPDRGSARLRGVVVVGGSGGGAGEEISTSGGVPPREISGSGAVGDGGLFSKSASARSAATAATDPTPISAGDRAFVGLLDSAAAAAAVKWQATAATASGGGGGPSSASLAPTGYSSSLFRGTNASQPVQRLAEGAAGDLSVPTGLQLAAAAAHSPFTKSLSGRNDSATSASASAGGVNLGKEPSGRRAQPPMVLGGFAAAELPSQASGAAFEGAAIDATPPVGPVATGRAPTRVTALLGSAGARAGLADRTLSLAQLVDGSGTVSLPDATQPPAASLPVVPAGSEEPLPTVVLASDASDHAPRMLPEMPLCAGPLEDVGALAAAAEAAARSVAAAEAGVAEASGDLDPAASQPVASEVLAPPPLLTRFTVPATLEVPEVPDSPATTQGSRDTSLTAASRLEHLRTATASPASASAGGSPAAKTPRRSTLGGFPAAFGSSTGRGPLPTAGKTATPTSRAALPPSSAKRPPGSSGSGSTPTARASAAAPTSVAFGRRTPGGAGAGPSPRAAVVRRSVAGAGPPSSPSVLAGAHLAPHPPSPNRFTQPHPPTLPPPASPPPRRSSGGGSIGGGTDQSAAAVSPVPGRRSAGGNMPAGGPGGEFPIVPSTNRRSASGDKPAPGGAASAGASAAGRRGGPVAEAAELTFFSRGNSQSSEAYSAFNGSEDLGPPASHASSLASSVLRWPLPPPDAAPASPTARHPTSGADAPTGVAAAAAAGTSGRGSGSGAPLRASHLHPNRFAQAPRARAGDQGGAGRAVGAESPGPEEWNDWGWGTEAEGDDGEDHPSADEAAPSPVGGVGWPAAASASGTEASGAPSSSGGGDSPGASRSGAAMLRGLFMQSLRRVAVARATRNQGQGAGQGAARPLRPGGGEGSLHAPTASAAAGTQSPRTRAGARSLDPDAAETEAPTVHADSRERGWGRVPGPGPVAESFESPPASPSRLGRRSRGFFGSGSAAPVAGSDLARGSLGSSVDGAAGGAPAPGRLGSMPSAATGPGPSPDGAAGGAAEELAMVRSLRTASATSRGGRPPPRPLHLQVLEANAGLHHHGHGPSPVSPRDGSPHSPVPGHSPKGAPSVPSLTHEPPPRGSSPGGPSVAASQSLRGPSMKRSTSSRWHGSRVQSPASGGSAHGSMPRGSTQGASPKGPGSPVWTPRDVAWARDHGPKDAAGMEEALFGPVGMVSFDRRGQPVAPGSARSQRSIKHAGSGVQPTYNSGPLVVMDPEAVTPRGGSAGALPKSSPRAIASPFVTPFLEKSRRRSSTASTPASPEGAGPPRPSLREFGSVGPDDVVLAAAGSDGEEGDEEDAGGSEEGEREREPDLEEGQEEEGEGDGGLAEGEGEGEEGQAEQAKKDAEDEAALEPPPDLAPWLQHDALFCISGDNAARRGATKLILHPWFDNCMLLVILASSAILAVDTPRLNPDSALGQAVWGLDIAFTVIFTVEMLVKWLAKGILLHRHAYWRNGWDVLDGFIVATSLLALGLSGGATGALRSIRLVRTLRPLRLIQRWRGMRLVVETLIRSLPTLANVLLFGGFLFGIFGILGVQLFAGKMSICNQTFIDDQLVTQKSQCVEGVTFTCHPDLGDDCDEEGEEAVRWWGPPMRNFDHLGRALLTLFTVATMDGFMEVAWMCIDAVGVDRVPKVNNAPWMGLYIIAFVFLGSFFWVNLLVSVIIDHYATIVAEEGDLLVTKQAKEYMKIFKFERAGKDAFKGGCPEGASKLRQLCWKIASHPHFDAAVLANIVINIVAMAAVYYGSPRAYDVALAMVNVACTVGFALEAAIKIHALGFRKYWKDNWNRLDLFIVIVSIPDIVSTFTDTNAATGIVTVLRLLRVCRMFKLIKNARGLRTLFNTLISSVPAMCNVGSLLLLIMYIYAVIGINMYGGYGSPFDTPDSQANWNNIGTAMLTQFRLFTGDGWGDLMAAAMGCDDNQYQCETGWSAVAAAVFFCSFVIIATFIMLNLVIAVVLDNFIDNAQLEGLLKTSNFVDLLKMVITLRVFVRLMRLKIDALRQADRNRMLTAAAAASRTSRRMRGRNLPALLATAYGSAAAAPSPQGLGTTPGSFNTRFSTEILPRLFRASSKAQGPGASGLLLWPSSVAGSPSLKRGQPSQRIDGIPGLGSGTGAAGVGALGTGTGSGAGSAGSGASAALLATLGSVLPRRHDSGLLKVGEAAANRAGTTPHSDGGSPGTGHASGGVGAGLGTGTGTATATGNEGARTSGANSVVSVVTGRVPSGGALTSGGSGGAISAGAGSTGAGSSSGFRDMREAMLRRRRRASLLTMHQQRASGLVVDSGAATGVPTGTEASAGTQAGGAASSSGGGATVSPALPVPPVLPPAGSVGSSLGSSAASVTPPPPTSSRAGFANAVLSRLFGGGGAAPAGPAVGGPGAGPGPGPEFTGLDSITEASSADGGMESRGNSSSGVHPSRPLLPQTSFHAGSVSRSGGSLRGPDQSGGSFLRRLVGGGSTGGGGGAPSRLGSGPGSPAPRHQSAVMTAPAPMHAPSPVVRGGASSGASVASSEEWAAAVAAAGGGHSEAPASGTVTPRRPSRFGQTGPRLAQGGVGARGPSVTEGPQPGRRWGGVRLDSPLPPPPPPPLPPPPPAPPAAAQGVAHRLPPPPTWLEASWQVRGEQSGRGTADMA</sequence>
<feature type="compositionally biased region" description="Pro residues" evidence="5">
    <location>
        <begin position="1684"/>
        <end position="1701"/>
    </location>
</feature>
<feature type="compositionally biased region" description="Basic and acidic residues" evidence="5">
    <location>
        <begin position="1959"/>
        <end position="1970"/>
    </location>
</feature>
<feature type="compositionally biased region" description="Pro residues" evidence="5">
    <location>
        <begin position="4727"/>
        <end position="4744"/>
    </location>
</feature>
<accession>A0A835YD45</accession>
<feature type="region of interest" description="Disordered" evidence="5">
    <location>
        <begin position="4433"/>
        <end position="4498"/>
    </location>
</feature>
<feature type="compositionally biased region" description="Gly residues" evidence="5">
    <location>
        <begin position="2708"/>
        <end position="2717"/>
    </location>
</feature>
<feature type="compositionally biased region" description="Pro residues" evidence="5">
    <location>
        <begin position="2680"/>
        <end position="2705"/>
    </location>
</feature>
<feature type="transmembrane region" description="Helical" evidence="6">
    <location>
        <begin position="570"/>
        <end position="591"/>
    </location>
</feature>
<keyword evidence="9" id="KW-1185">Reference proteome</keyword>
<dbReference type="OrthoDB" id="541396at2759"/>
<feature type="region of interest" description="Disordered" evidence="5">
    <location>
        <begin position="4518"/>
        <end position="4652"/>
    </location>
</feature>
<evidence type="ECO:0000256" key="1">
    <source>
        <dbReference type="ARBA" id="ARBA00004141"/>
    </source>
</evidence>
<feature type="region of interest" description="Disordered" evidence="5">
    <location>
        <begin position="1304"/>
        <end position="1338"/>
    </location>
</feature>
<feature type="region of interest" description="Disordered" evidence="5">
    <location>
        <begin position="1058"/>
        <end position="1139"/>
    </location>
</feature>
<dbReference type="GO" id="GO:0005248">
    <property type="term" value="F:voltage-gated sodium channel activity"/>
    <property type="evidence" value="ECO:0007669"/>
    <property type="project" value="TreeGrafter"/>
</dbReference>
<feature type="region of interest" description="Disordered" evidence="5">
    <location>
        <begin position="2034"/>
        <end position="2076"/>
    </location>
</feature>
<feature type="compositionally biased region" description="Gly residues" evidence="5">
    <location>
        <begin position="4602"/>
        <end position="4613"/>
    </location>
</feature>
<evidence type="ECO:0000256" key="4">
    <source>
        <dbReference type="ARBA" id="ARBA00023136"/>
    </source>
</evidence>
<feature type="transmembrane region" description="Helical" evidence="6">
    <location>
        <begin position="233"/>
        <end position="256"/>
    </location>
</feature>
<dbReference type="GO" id="GO:0001518">
    <property type="term" value="C:voltage-gated sodium channel complex"/>
    <property type="evidence" value="ECO:0007669"/>
    <property type="project" value="TreeGrafter"/>
</dbReference>
<feature type="region of interest" description="Disordered" evidence="5">
    <location>
        <begin position="1920"/>
        <end position="2005"/>
    </location>
</feature>
<feature type="domain" description="Ion transport" evidence="7">
    <location>
        <begin position="3872"/>
        <end position="4111"/>
    </location>
</feature>
<feature type="transmembrane region" description="Helical" evidence="6">
    <location>
        <begin position="3539"/>
        <end position="3559"/>
    </location>
</feature>
<feature type="compositionally biased region" description="Low complexity" evidence="5">
    <location>
        <begin position="3206"/>
        <end position="3215"/>
    </location>
</feature>
<evidence type="ECO:0000259" key="7">
    <source>
        <dbReference type="Pfam" id="PF00520"/>
    </source>
</evidence>
<proteinExistence type="predicted"/>
<feature type="transmembrane region" description="Helical" evidence="6">
    <location>
        <begin position="3791"/>
        <end position="3815"/>
    </location>
</feature>
<gene>
    <name evidence="8" type="ORF">HYH03_005460</name>
</gene>
<dbReference type="SUPFAM" id="SSF81324">
    <property type="entry name" value="Voltage-gated potassium channels"/>
    <property type="match status" value="4"/>
</dbReference>
<dbReference type="InterPro" id="IPR027359">
    <property type="entry name" value="Volt_channel_dom_sf"/>
</dbReference>
<feature type="compositionally biased region" description="Low complexity" evidence="5">
    <location>
        <begin position="1124"/>
        <end position="1134"/>
    </location>
</feature>
<dbReference type="Pfam" id="PF00520">
    <property type="entry name" value="Ion_trans"/>
    <property type="match status" value="4"/>
</dbReference>
<feature type="domain" description="Ion transport" evidence="7">
    <location>
        <begin position="3537"/>
        <end position="3823"/>
    </location>
</feature>
<dbReference type="FunFam" id="1.10.287.70:FF:000166">
    <property type="entry name" value="Voltage-gated Ca2+ channel, alpha subunit"/>
    <property type="match status" value="1"/>
</dbReference>
<feature type="transmembrane region" description="Helical" evidence="6">
    <location>
        <begin position="4081"/>
        <end position="4108"/>
    </location>
</feature>
<feature type="region of interest" description="Disordered" evidence="5">
    <location>
        <begin position="1"/>
        <end position="24"/>
    </location>
</feature>
<feature type="compositionally biased region" description="Low complexity" evidence="5">
    <location>
        <begin position="1638"/>
        <end position="1660"/>
    </location>
</feature>
<reference evidence="8" key="1">
    <citation type="journal article" date="2020" name="bioRxiv">
        <title>Comparative genomics of Chlamydomonas.</title>
        <authorList>
            <person name="Craig R.J."/>
            <person name="Hasan A.R."/>
            <person name="Ness R.W."/>
            <person name="Keightley P.D."/>
        </authorList>
    </citation>
    <scope>NUCLEOTIDE SEQUENCE</scope>
    <source>
        <strain evidence="8">CCAP 11/70</strain>
    </source>
</reference>
<feature type="region of interest" description="Disordered" evidence="5">
    <location>
        <begin position="2993"/>
        <end position="3508"/>
    </location>
</feature>
<feature type="region of interest" description="Disordered" evidence="5">
    <location>
        <begin position="4375"/>
        <end position="4402"/>
    </location>
</feature>
<feature type="compositionally biased region" description="Polar residues" evidence="5">
    <location>
        <begin position="1064"/>
        <end position="1074"/>
    </location>
</feature>
<feature type="compositionally biased region" description="Gly residues" evidence="5">
    <location>
        <begin position="1530"/>
        <end position="1540"/>
    </location>
</feature>
<name>A0A835YD45_9CHLO</name>
<feature type="compositionally biased region" description="Polar residues" evidence="5">
    <location>
        <begin position="2302"/>
        <end position="2311"/>
    </location>
</feature>
<feature type="transmembrane region" description="Helical" evidence="6">
    <location>
        <begin position="365"/>
        <end position="384"/>
    </location>
</feature>
<feature type="region of interest" description="Disordered" evidence="5">
    <location>
        <begin position="780"/>
        <end position="851"/>
    </location>
</feature>
<feature type="domain" description="Ion transport" evidence="7">
    <location>
        <begin position="104"/>
        <end position="438"/>
    </location>
</feature>
<feature type="compositionally biased region" description="Acidic residues" evidence="5">
    <location>
        <begin position="3441"/>
        <end position="3454"/>
    </location>
</feature>
<feature type="compositionally biased region" description="Gly residues" evidence="5">
    <location>
        <begin position="1329"/>
        <end position="1338"/>
    </location>
</feature>
<evidence type="ECO:0000256" key="5">
    <source>
        <dbReference type="SAM" id="MobiDB-lite"/>
    </source>
</evidence>
<feature type="compositionally biased region" description="Polar residues" evidence="5">
    <location>
        <begin position="442"/>
        <end position="454"/>
    </location>
</feature>
<feature type="transmembrane region" description="Helical" evidence="6">
    <location>
        <begin position="674"/>
        <end position="699"/>
    </location>
</feature>
<dbReference type="FunFam" id="1.10.287.70:FF:000314">
    <property type="entry name" value="Voltage-gated Ca2+ channel, alpha subunit"/>
    <property type="match status" value="1"/>
</dbReference>
<feature type="transmembrane region" description="Helical" evidence="6">
    <location>
        <begin position="3990"/>
        <end position="4018"/>
    </location>
</feature>
<feature type="compositionally biased region" description="Gly residues" evidence="5">
    <location>
        <begin position="4326"/>
        <end position="4345"/>
    </location>
</feature>
<feature type="compositionally biased region" description="Low complexity" evidence="5">
    <location>
        <begin position="4346"/>
        <end position="4358"/>
    </location>
</feature>
<feature type="transmembrane region" description="Helical" evidence="6">
    <location>
        <begin position="751"/>
        <end position="773"/>
    </location>
</feature>
<feature type="compositionally biased region" description="Basic and acidic residues" evidence="5">
    <location>
        <begin position="7"/>
        <end position="24"/>
    </location>
</feature>
<feature type="compositionally biased region" description="Low complexity" evidence="5">
    <location>
        <begin position="2993"/>
        <end position="3012"/>
    </location>
</feature>
<dbReference type="FunFam" id="1.20.120.350:FF:000095">
    <property type="entry name" value="Voltage-gated Ca2+ channel, alpha subunit"/>
    <property type="match status" value="1"/>
</dbReference>
<feature type="transmembrane region" description="Helical" evidence="6">
    <location>
        <begin position="3613"/>
        <end position="3633"/>
    </location>
</feature>
<evidence type="ECO:0000313" key="9">
    <source>
        <dbReference type="Proteomes" id="UP000612055"/>
    </source>
</evidence>
<feature type="compositionally biased region" description="Gly residues" evidence="5">
    <location>
        <begin position="4518"/>
        <end position="4531"/>
    </location>
</feature>
<comment type="caution">
    <text evidence="8">The sequence shown here is derived from an EMBL/GenBank/DDBJ whole genome shotgun (WGS) entry which is preliminary data.</text>
</comment>